<proteinExistence type="predicted"/>
<comment type="caution">
    <text evidence="1">The sequence shown here is derived from an EMBL/GenBank/DDBJ whole genome shotgun (WGS) entry which is preliminary data.</text>
</comment>
<sequence>MITFRIIPLSQVDALIGRVELTSLSKTIREFEVLLALCKASPNIRSAQSAQRLVHQLAPYILDAHVHSFVPSPYFRNIEPSPTEALAFHTTGALLVLGNSYEDLEDKTAEAIWAFVNACGVVVESIASRQAEDAETSNVEDAVRTATVAVALLGFMDAASAQADFWRAGGRSEADFRSVEWYSTLITDQMNFLEASADFDQQLATSWQQKMAFAVKASSLIAYLCCAILNVDAADTEVLMAWLEDVLGDPVQMADEALAVTVLKSMTLVCRISPMLAGTVSRLLPRFIVQSATNSRTVATAAKCLASVLQMLSKDAIITTLYTLGNVLSPGSNRAVNGANDDLATDAVGVPVYTGQHSTGSSISLQLEGEEHTAVAYGNVVQAICGIAEASQDEK</sequence>
<dbReference type="Proteomes" id="UP000838763">
    <property type="component" value="Unassembled WGS sequence"/>
</dbReference>
<organism evidence="1 2">
    <name type="scientific">Parascedosporium putredinis</name>
    <dbReference type="NCBI Taxonomy" id="1442378"/>
    <lineage>
        <taxon>Eukaryota</taxon>
        <taxon>Fungi</taxon>
        <taxon>Dikarya</taxon>
        <taxon>Ascomycota</taxon>
        <taxon>Pezizomycotina</taxon>
        <taxon>Sordariomycetes</taxon>
        <taxon>Hypocreomycetidae</taxon>
        <taxon>Microascales</taxon>
        <taxon>Microascaceae</taxon>
        <taxon>Parascedosporium</taxon>
    </lineage>
</organism>
<protein>
    <submittedName>
        <fullName evidence="1">Uncharacterized protein</fullName>
    </submittedName>
</protein>
<name>A0A9P1H6J8_9PEZI</name>
<keyword evidence="2" id="KW-1185">Reference proteome</keyword>
<evidence type="ECO:0000313" key="1">
    <source>
        <dbReference type="EMBL" id="CAI4217687.1"/>
    </source>
</evidence>
<gene>
    <name evidence="1" type="ORF">PPNO1_LOCUS7290</name>
</gene>
<evidence type="ECO:0000313" key="2">
    <source>
        <dbReference type="Proteomes" id="UP000838763"/>
    </source>
</evidence>
<reference evidence="1" key="1">
    <citation type="submission" date="2022-11" db="EMBL/GenBank/DDBJ databases">
        <authorList>
            <person name="Scott C."/>
            <person name="Bruce N."/>
        </authorList>
    </citation>
    <scope>NUCLEOTIDE SEQUENCE</scope>
</reference>
<dbReference type="EMBL" id="CALLCH030000016">
    <property type="protein sequence ID" value="CAI4217687.1"/>
    <property type="molecule type" value="Genomic_DNA"/>
</dbReference>
<dbReference type="OrthoDB" id="10264149at2759"/>
<dbReference type="AlphaFoldDB" id="A0A9P1H6J8"/>
<accession>A0A9P1H6J8</accession>